<gene>
    <name evidence="3" type="ORF">SKAU_G00209830</name>
</gene>
<dbReference type="EMBL" id="JAINUF010000007">
    <property type="protein sequence ID" value="KAJ8353416.1"/>
    <property type="molecule type" value="Genomic_DNA"/>
</dbReference>
<feature type="domain" description="G-patch" evidence="2">
    <location>
        <begin position="423"/>
        <end position="467"/>
    </location>
</feature>
<reference evidence="3" key="1">
    <citation type="journal article" date="2023" name="Science">
        <title>Genome structures resolve the early diversification of teleost fishes.</title>
        <authorList>
            <person name="Parey E."/>
            <person name="Louis A."/>
            <person name="Montfort J."/>
            <person name="Bouchez O."/>
            <person name="Roques C."/>
            <person name="Iampietro C."/>
            <person name="Lluch J."/>
            <person name="Castinel A."/>
            <person name="Donnadieu C."/>
            <person name="Desvignes T."/>
            <person name="Floi Bucao C."/>
            <person name="Jouanno E."/>
            <person name="Wen M."/>
            <person name="Mejri S."/>
            <person name="Dirks R."/>
            <person name="Jansen H."/>
            <person name="Henkel C."/>
            <person name="Chen W.J."/>
            <person name="Zahm M."/>
            <person name="Cabau C."/>
            <person name="Klopp C."/>
            <person name="Thompson A.W."/>
            <person name="Robinson-Rechavi M."/>
            <person name="Braasch I."/>
            <person name="Lecointre G."/>
            <person name="Bobe J."/>
            <person name="Postlethwait J.H."/>
            <person name="Berthelot C."/>
            <person name="Roest Crollius H."/>
            <person name="Guiguen Y."/>
        </authorList>
    </citation>
    <scope>NUCLEOTIDE SEQUENCE</scope>
    <source>
        <strain evidence="3">WJC10195</strain>
    </source>
</reference>
<evidence type="ECO:0000313" key="4">
    <source>
        <dbReference type="Proteomes" id="UP001152622"/>
    </source>
</evidence>
<evidence type="ECO:0000259" key="2">
    <source>
        <dbReference type="PROSITE" id="PS50174"/>
    </source>
</evidence>
<dbReference type="AlphaFoldDB" id="A0A9Q1IUT5"/>
<feature type="region of interest" description="Disordered" evidence="1">
    <location>
        <begin position="185"/>
        <end position="213"/>
    </location>
</feature>
<feature type="region of interest" description="Disordered" evidence="1">
    <location>
        <begin position="239"/>
        <end position="286"/>
    </location>
</feature>
<dbReference type="PROSITE" id="PS50174">
    <property type="entry name" value="G_PATCH"/>
    <property type="match status" value="1"/>
</dbReference>
<evidence type="ECO:0000256" key="1">
    <source>
        <dbReference type="SAM" id="MobiDB-lite"/>
    </source>
</evidence>
<protein>
    <recommendedName>
        <fullName evidence="2">G-patch domain-containing protein</fullName>
    </recommendedName>
</protein>
<dbReference type="OrthoDB" id="6095487at2759"/>
<name>A0A9Q1IUT5_SYNKA</name>
<feature type="compositionally biased region" description="Basic residues" evidence="1">
    <location>
        <begin position="63"/>
        <end position="72"/>
    </location>
</feature>
<feature type="compositionally biased region" description="Low complexity" evidence="1">
    <location>
        <begin position="253"/>
        <end position="265"/>
    </location>
</feature>
<dbReference type="GO" id="GO:0003676">
    <property type="term" value="F:nucleic acid binding"/>
    <property type="evidence" value="ECO:0007669"/>
    <property type="project" value="InterPro"/>
</dbReference>
<sequence length="467" mass="51161">MSRTANIKSFGKAGTSWHFRRTMDELVHDLVSALEESSEQARGGCGDGGDHALTVGCLLKRQARKRMGRKRRSDNPHPPWEPCRLQSEGSESSLEEQKGYRTASAHAKANSDSDEQLQGPKRCPPFTPEVGRGKRPLWHKDAPGAEELGTRSLRRRRKVKRMAVDPPLEVANMFTLSLSKQHSCARDAALSPESNGPEPGKSRVKKRKLAISRQSLEATDEGVILETEEMGQMCKDKMEYEEHKGSDEEMSDSETSSMSNSSDGGLYTNDEGRQGDDEQSDWFYDGEPGGACGIAGVIPWWEKEDSSDLERELSDPVFNSILTGSFPIMSQKAQGAFQARLNLLHGVPSTTAALQQTQAKLLWDTRTDRGHRHSYPLKTASRQTSVHLGSLCTGDIKRRRKAAPVVGPTTTGIVGENALPIPDSNVGNRMLQSMGWSPGMGLGPEGKGITEPIRTLQRPKGAGLGFN</sequence>
<dbReference type="Pfam" id="PF01585">
    <property type="entry name" value="G-patch"/>
    <property type="match status" value="1"/>
</dbReference>
<dbReference type="InterPro" id="IPR051189">
    <property type="entry name" value="Splicing_assoc_domain"/>
</dbReference>
<feature type="region of interest" description="Disordered" evidence="1">
    <location>
        <begin position="63"/>
        <end position="145"/>
    </location>
</feature>
<proteinExistence type="predicted"/>
<organism evidence="3 4">
    <name type="scientific">Synaphobranchus kaupii</name>
    <name type="common">Kaup's arrowtooth eel</name>
    <dbReference type="NCBI Taxonomy" id="118154"/>
    <lineage>
        <taxon>Eukaryota</taxon>
        <taxon>Metazoa</taxon>
        <taxon>Chordata</taxon>
        <taxon>Craniata</taxon>
        <taxon>Vertebrata</taxon>
        <taxon>Euteleostomi</taxon>
        <taxon>Actinopterygii</taxon>
        <taxon>Neopterygii</taxon>
        <taxon>Teleostei</taxon>
        <taxon>Anguilliformes</taxon>
        <taxon>Synaphobranchidae</taxon>
        <taxon>Synaphobranchus</taxon>
    </lineage>
</organism>
<dbReference type="Proteomes" id="UP001152622">
    <property type="component" value="Chromosome 7"/>
</dbReference>
<dbReference type="PANTHER" id="PTHR14195">
    <property type="entry name" value="G PATCH DOMAIN CONTAINING PROTEIN 2"/>
    <property type="match status" value="1"/>
</dbReference>
<keyword evidence="4" id="KW-1185">Reference proteome</keyword>
<dbReference type="InterPro" id="IPR000467">
    <property type="entry name" value="G_patch_dom"/>
</dbReference>
<comment type="caution">
    <text evidence="3">The sequence shown here is derived from an EMBL/GenBank/DDBJ whole genome shotgun (WGS) entry which is preliminary data.</text>
</comment>
<dbReference type="SMART" id="SM00443">
    <property type="entry name" value="G_patch"/>
    <property type="match status" value="1"/>
</dbReference>
<accession>A0A9Q1IUT5</accession>
<evidence type="ECO:0000313" key="3">
    <source>
        <dbReference type="EMBL" id="KAJ8353416.1"/>
    </source>
</evidence>